<comment type="subcellular location">
    <subcellularLocation>
        <location evidence="1">Membrane</location>
    </subcellularLocation>
</comment>
<dbReference type="Proteomes" id="UP001151760">
    <property type="component" value="Unassembled WGS sequence"/>
</dbReference>
<dbReference type="PANTHER" id="PTHR42908">
    <property type="entry name" value="TRANSLATION ELONGATION FACTOR-RELATED"/>
    <property type="match status" value="1"/>
</dbReference>
<evidence type="ECO:0000259" key="10">
    <source>
        <dbReference type="Pfam" id="PF22042"/>
    </source>
</evidence>
<keyword evidence="7" id="KW-0408">Iron</keyword>
<dbReference type="Pfam" id="PF22042">
    <property type="entry name" value="EF-G_D2"/>
    <property type="match status" value="1"/>
</dbReference>
<protein>
    <submittedName>
        <fullName evidence="11">Elongation factor-like GTPase 1</fullName>
    </submittedName>
</protein>
<dbReference type="CDD" id="cd16268">
    <property type="entry name" value="EF2_II"/>
    <property type="match status" value="1"/>
</dbReference>
<keyword evidence="2" id="KW-0349">Heme</keyword>
<dbReference type="SUPFAM" id="SSF50447">
    <property type="entry name" value="Translation proteins"/>
    <property type="match status" value="1"/>
</dbReference>
<keyword evidence="12" id="KW-1185">Reference proteome</keyword>
<keyword evidence="6" id="KW-1133">Transmembrane helix</keyword>
<organism evidence="11 12">
    <name type="scientific">Tanacetum coccineum</name>
    <dbReference type="NCBI Taxonomy" id="301880"/>
    <lineage>
        <taxon>Eukaryota</taxon>
        <taxon>Viridiplantae</taxon>
        <taxon>Streptophyta</taxon>
        <taxon>Embryophyta</taxon>
        <taxon>Tracheophyta</taxon>
        <taxon>Spermatophyta</taxon>
        <taxon>Magnoliopsida</taxon>
        <taxon>eudicotyledons</taxon>
        <taxon>Gunneridae</taxon>
        <taxon>Pentapetalae</taxon>
        <taxon>asterids</taxon>
        <taxon>campanulids</taxon>
        <taxon>Asterales</taxon>
        <taxon>Asteraceae</taxon>
        <taxon>Asteroideae</taxon>
        <taxon>Anthemideae</taxon>
        <taxon>Anthemidinae</taxon>
        <taxon>Tanacetum</taxon>
    </lineage>
</organism>
<evidence type="ECO:0000313" key="12">
    <source>
        <dbReference type="Proteomes" id="UP001151760"/>
    </source>
</evidence>
<evidence type="ECO:0000256" key="2">
    <source>
        <dbReference type="ARBA" id="ARBA00022617"/>
    </source>
</evidence>
<keyword evidence="9" id="KW-0472">Membrane</keyword>
<gene>
    <name evidence="11" type="ORF">Tco_0770919</name>
</gene>
<keyword evidence="5" id="KW-0547">Nucleotide-binding</keyword>
<dbReference type="EMBL" id="BQNB010011262">
    <property type="protein sequence ID" value="GJS88283.1"/>
    <property type="molecule type" value="Genomic_DNA"/>
</dbReference>
<dbReference type="InterPro" id="IPR053905">
    <property type="entry name" value="EF-G-like_DII"/>
</dbReference>
<name>A0ABQ4ZHG9_9ASTR</name>
<evidence type="ECO:0000256" key="4">
    <source>
        <dbReference type="ARBA" id="ARBA00022723"/>
    </source>
</evidence>
<evidence type="ECO:0000256" key="3">
    <source>
        <dbReference type="ARBA" id="ARBA00022692"/>
    </source>
</evidence>
<dbReference type="SUPFAM" id="SSF54980">
    <property type="entry name" value="EF-G C-terminal domain-like"/>
    <property type="match status" value="1"/>
</dbReference>
<evidence type="ECO:0000256" key="5">
    <source>
        <dbReference type="ARBA" id="ARBA00022741"/>
    </source>
</evidence>
<sequence length="497" mass="55606">MASNQFYQLSPAFQSCCLLIELEKIIKFTPLEAYAKLLRIVHEVNGIVNVYKSEKYLSDVDSIIQSWMGDMGDEGIEFIKDDEEDTFQPQKGNMVFPCSVGWVGVWDMVVPGSKARPIFVQFVLEPLWQNKDKKFVLQSVMSRWLPLLDAILSMVVKHIPDPAELVRKSVEACDSRLEAPCVSFVCKIFAVLIKMLPQRDVNGDIVNNYHEESGSGDSDECFLAFVKVFSGVLHAGQKVFMLSALYDPHKTSETVQKHIQEAKLHSLYLMMGQGLKPVATARAGNIVAIRGLGQHILKSATLASTKNCWPFLSMTFQVSPTLKVAIEPSDPADMAALMKGLRLLNRADPFVEISVYARGEYVFVAACEVHLERCIKDLKDKFDKEDLVVSPPLVSFKETIEVETIGEMIRRGHQVYTQVCASCHSIGLISYCDLVGVAYTEEETKAMAAEIEVVDGPNDKVMLLMVSITNTYLRVLLTPDQVKELTCSILDDFDPKR</sequence>
<keyword evidence="8" id="KW-0342">GTP-binding</keyword>
<dbReference type="InterPro" id="IPR036909">
    <property type="entry name" value="Cyt_c-like_dom_sf"/>
</dbReference>
<proteinExistence type="predicted"/>
<dbReference type="PANTHER" id="PTHR42908:SF3">
    <property type="entry name" value="ELONGATION FACTOR-LIKE GTPASE 1"/>
    <property type="match status" value="1"/>
</dbReference>
<evidence type="ECO:0000256" key="7">
    <source>
        <dbReference type="ARBA" id="ARBA00023004"/>
    </source>
</evidence>
<dbReference type="SUPFAM" id="SSF46626">
    <property type="entry name" value="Cytochrome c"/>
    <property type="match status" value="1"/>
</dbReference>
<dbReference type="Gene3D" id="2.40.30.10">
    <property type="entry name" value="Translation factors"/>
    <property type="match status" value="1"/>
</dbReference>
<accession>A0ABQ4ZHG9</accession>
<dbReference type="InterPro" id="IPR002326">
    <property type="entry name" value="Cyt_c1"/>
</dbReference>
<reference evidence="11" key="1">
    <citation type="journal article" date="2022" name="Int. J. Mol. Sci.">
        <title>Draft Genome of Tanacetum Coccineum: Genomic Comparison of Closely Related Tanacetum-Family Plants.</title>
        <authorList>
            <person name="Yamashiro T."/>
            <person name="Shiraishi A."/>
            <person name="Nakayama K."/>
            <person name="Satake H."/>
        </authorList>
    </citation>
    <scope>NUCLEOTIDE SEQUENCE</scope>
</reference>
<reference evidence="11" key="2">
    <citation type="submission" date="2022-01" db="EMBL/GenBank/DDBJ databases">
        <authorList>
            <person name="Yamashiro T."/>
            <person name="Shiraishi A."/>
            <person name="Satake H."/>
            <person name="Nakayama K."/>
        </authorList>
    </citation>
    <scope>NUCLEOTIDE SEQUENCE</scope>
</reference>
<evidence type="ECO:0000256" key="8">
    <source>
        <dbReference type="ARBA" id="ARBA00023134"/>
    </source>
</evidence>
<dbReference type="Gene3D" id="1.10.760.10">
    <property type="entry name" value="Cytochrome c-like domain"/>
    <property type="match status" value="1"/>
</dbReference>
<evidence type="ECO:0000256" key="9">
    <source>
        <dbReference type="ARBA" id="ARBA00023136"/>
    </source>
</evidence>
<evidence type="ECO:0000313" key="11">
    <source>
        <dbReference type="EMBL" id="GJS88283.1"/>
    </source>
</evidence>
<keyword evidence="4" id="KW-0479">Metal-binding</keyword>
<evidence type="ECO:0000256" key="1">
    <source>
        <dbReference type="ARBA" id="ARBA00004370"/>
    </source>
</evidence>
<dbReference type="InterPro" id="IPR035647">
    <property type="entry name" value="EFG_III/V"/>
</dbReference>
<comment type="caution">
    <text evidence="11">The sequence shown here is derived from an EMBL/GenBank/DDBJ whole genome shotgun (WGS) entry which is preliminary data.</text>
</comment>
<dbReference type="InterPro" id="IPR009000">
    <property type="entry name" value="Transl_B-barrel_sf"/>
</dbReference>
<feature type="domain" description="Elongation factor G-like" evidence="10">
    <location>
        <begin position="222"/>
        <end position="303"/>
    </location>
</feature>
<dbReference type="Gene3D" id="3.30.70.870">
    <property type="entry name" value="Elongation Factor G (Translational Gtpase), domain 3"/>
    <property type="match status" value="1"/>
</dbReference>
<dbReference type="Pfam" id="PF02167">
    <property type="entry name" value="Cytochrom_C1"/>
    <property type="match status" value="1"/>
</dbReference>
<evidence type="ECO:0000256" key="6">
    <source>
        <dbReference type="ARBA" id="ARBA00022989"/>
    </source>
</evidence>
<keyword evidence="3" id="KW-0812">Transmembrane</keyword>